<reference evidence="2 3" key="1">
    <citation type="submission" date="2022-06" db="EMBL/GenBank/DDBJ databases">
        <title>Genomic Encyclopedia of Archaeal and Bacterial Type Strains, Phase II (KMG-II): from individual species to whole genera.</title>
        <authorList>
            <person name="Goeker M."/>
        </authorList>
    </citation>
    <scope>NUCLEOTIDE SEQUENCE [LARGE SCALE GENOMIC DNA]</scope>
    <source>
        <strain evidence="2 3">DSM 44255</strain>
    </source>
</reference>
<organism evidence="2 3">
    <name type="scientific">Actinokineospora diospyrosa</name>
    <dbReference type="NCBI Taxonomy" id="103728"/>
    <lineage>
        <taxon>Bacteria</taxon>
        <taxon>Bacillati</taxon>
        <taxon>Actinomycetota</taxon>
        <taxon>Actinomycetes</taxon>
        <taxon>Pseudonocardiales</taxon>
        <taxon>Pseudonocardiaceae</taxon>
        <taxon>Actinokineospora</taxon>
    </lineage>
</organism>
<gene>
    <name evidence="2" type="ORF">LV75_001154</name>
</gene>
<comment type="caution">
    <text evidence="2">The sequence shown here is derived from an EMBL/GenBank/DDBJ whole genome shotgun (WGS) entry which is preliminary data.</text>
</comment>
<evidence type="ECO:0000313" key="3">
    <source>
        <dbReference type="Proteomes" id="UP001205185"/>
    </source>
</evidence>
<feature type="compositionally biased region" description="Basic and acidic residues" evidence="1">
    <location>
        <begin position="30"/>
        <end position="41"/>
    </location>
</feature>
<proteinExistence type="predicted"/>
<dbReference type="Pfam" id="PF17227">
    <property type="entry name" value="DUF5302"/>
    <property type="match status" value="1"/>
</dbReference>
<accession>A0ABT1I7S2</accession>
<evidence type="ECO:0000313" key="2">
    <source>
        <dbReference type="EMBL" id="MCP2268667.1"/>
    </source>
</evidence>
<feature type="compositionally biased region" description="Basic residues" evidence="1">
    <location>
        <begin position="67"/>
        <end position="78"/>
    </location>
</feature>
<protein>
    <recommendedName>
        <fullName evidence="4">DUF5302 domain-containing protein</fullName>
    </recommendedName>
</protein>
<evidence type="ECO:0008006" key="4">
    <source>
        <dbReference type="Google" id="ProtNLM"/>
    </source>
</evidence>
<feature type="region of interest" description="Disordered" evidence="1">
    <location>
        <begin position="1"/>
        <end position="78"/>
    </location>
</feature>
<dbReference type="EMBL" id="JAMTCO010000003">
    <property type="protein sequence ID" value="MCP2268667.1"/>
    <property type="molecule type" value="Genomic_DNA"/>
</dbReference>
<sequence length="78" mass="8185">MSEQPRQTEDPPGEDAPGSDPAAADTADSGDVKARFREALARKQALSKSGEGHATAGSKVHDAHGRAGSKRQFRRKSG</sequence>
<keyword evidence="3" id="KW-1185">Reference proteome</keyword>
<dbReference type="Proteomes" id="UP001205185">
    <property type="component" value="Unassembled WGS sequence"/>
</dbReference>
<evidence type="ECO:0000256" key="1">
    <source>
        <dbReference type="SAM" id="MobiDB-lite"/>
    </source>
</evidence>
<name>A0ABT1I7S2_9PSEU</name>
<dbReference type="InterPro" id="IPR035172">
    <property type="entry name" value="DUF5302"/>
</dbReference>
<dbReference type="RefSeq" id="WP_301318742.1">
    <property type="nucleotide sequence ID" value="NZ_BAAAVB010000001.1"/>
</dbReference>